<organism evidence="6 7">
    <name type="scientific">Aureibaculum marinum</name>
    <dbReference type="NCBI Taxonomy" id="2487930"/>
    <lineage>
        <taxon>Bacteria</taxon>
        <taxon>Pseudomonadati</taxon>
        <taxon>Bacteroidota</taxon>
        <taxon>Flavobacteriia</taxon>
        <taxon>Flavobacteriales</taxon>
        <taxon>Flavobacteriaceae</taxon>
        <taxon>Aureibaculum</taxon>
    </lineage>
</organism>
<dbReference type="Pfam" id="PF14256">
    <property type="entry name" value="YwiC"/>
    <property type="match status" value="1"/>
</dbReference>
<evidence type="ECO:0000313" key="7">
    <source>
        <dbReference type="Proteomes" id="UP000270856"/>
    </source>
</evidence>
<dbReference type="Proteomes" id="UP000270856">
    <property type="component" value="Unassembled WGS sequence"/>
</dbReference>
<evidence type="ECO:0000256" key="5">
    <source>
        <dbReference type="SAM" id="Phobius"/>
    </source>
</evidence>
<dbReference type="EMBL" id="RPFJ01000038">
    <property type="protein sequence ID" value="RPD93082.1"/>
    <property type="molecule type" value="Genomic_DNA"/>
</dbReference>
<dbReference type="GO" id="GO:0005886">
    <property type="term" value="C:plasma membrane"/>
    <property type="evidence" value="ECO:0007669"/>
    <property type="project" value="UniProtKB-SubCell"/>
</dbReference>
<dbReference type="AlphaFoldDB" id="A0A3N4N9M6"/>
<name>A0A3N4N9M6_9FLAO</name>
<reference evidence="6 7" key="1">
    <citation type="submission" date="2018-11" db="EMBL/GenBank/DDBJ databases">
        <title>Aureibaculum marinum gen. nov., sp. nov., a member of the family Flavobacteriaceae isolated from the Bohai Sea.</title>
        <authorList>
            <person name="Ji X."/>
        </authorList>
    </citation>
    <scope>NUCLEOTIDE SEQUENCE [LARGE SCALE GENOMIC DNA]</scope>
    <source>
        <strain evidence="6 7">BH-SD17</strain>
    </source>
</reference>
<accession>A0A3N4N9M6</accession>
<dbReference type="InterPro" id="IPR025576">
    <property type="entry name" value="YwiC"/>
</dbReference>
<evidence type="ECO:0000256" key="2">
    <source>
        <dbReference type="ARBA" id="ARBA00022692"/>
    </source>
</evidence>
<dbReference type="OrthoDB" id="1364690at2"/>
<keyword evidence="7" id="KW-1185">Reference proteome</keyword>
<evidence type="ECO:0000256" key="4">
    <source>
        <dbReference type="ARBA" id="ARBA00023136"/>
    </source>
</evidence>
<keyword evidence="2 5" id="KW-0812">Transmembrane</keyword>
<dbReference type="SUPFAM" id="SSF90123">
    <property type="entry name" value="ABC transporter transmembrane region"/>
    <property type="match status" value="1"/>
</dbReference>
<proteinExistence type="predicted"/>
<keyword evidence="3 5" id="KW-1133">Transmembrane helix</keyword>
<comment type="subcellular location">
    <subcellularLocation>
        <location evidence="1">Cell membrane</location>
        <topology evidence="1">Multi-pass membrane protein</topology>
    </subcellularLocation>
</comment>
<feature type="transmembrane region" description="Helical" evidence="5">
    <location>
        <begin position="117"/>
        <end position="134"/>
    </location>
</feature>
<dbReference type="RefSeq" id="WP_123898968.1">
    <property type="nucleotide sequence ID" value="NZ_RPFJ01000038.1"/>
</dbReference>
<evidence type="ECO:0000313" key="6">
    <source>
        <dbReference type="EMBL" id="RPD93082.1"/>
    </source>
</evidence>
<protein>
    <submittedName>
        <fullName evidence="6">Uncharacterized protein</fullName>
    </submittedName>
</protein>
<dbReference type="GO" id="GO:0005524">
    <property type="term" value="F:ATP binding"/>
    <property type="evidence" value="ECO:0007669"/>
    <property type="project" value="InterPro"/>
</dbReference>
<feature type="transmembrane region" description="Helical" evidence="5">
    <location>
        <begin position="92"/>
        <end position="111"/>
    </location>
</feature>
<gene>
    <name evidence="6" type="ORF">EGM88_13610</name>
</gene>
<evidence type="ECO:0000256" key="3">
    <source>
        <dbReference type="ARBA" id="ARBA00022989"/>
    </source>
</evidence>
<keyword evidence="4 5" id="KW-0472">Membrane</keyword>
<comment type="caution">
    <text evidence="6">The sequence shown here is derived from an EMBL/GenBank/DDBJ whole genome shotgun (WGS) entry which is preliminary data.</text>
</comment>
<sequence length="160" mass="19296">MKDLIDKTLLKESIEFKGSISELKEQIRFKKERKFKLDWVSDNEFKFLSKLSVGTIMLNYNPGYFDGIKGYAKITELNNGNTKIELTTRLRIEMYFIGILSVIFLLIFLFSNEKMPVWILFLFPLMIIWFWIVYRFQEKRLFEKVIKYLKTELKTQYNTV</sequence>
<dbReference type="InterPro" id="IPR036640">
    <property type="entry name" value="ABC1_TM_sf"/>
</dbReference>
<evidence type="ECO:0000256" key="1">
    <source>
        <dbReference type="ARBA" id="ARBA00004651"/>
    </source>
</evidence>